<dbReference type="PANTHER" id="PTHR35043">
    <property type="entry name" value="TRANSCRIPTION FACTOR DOMAIN-CONTAINING PROTEIN"/>
    <property type="match status" value="1"/>
</dbReference>
<proteinExistence type="predicted"/>
<feature type="transmembrane region" description="Helical" evidence="1">
    <location>
        <begin position="43"/>
        <end position="64"/>
    </location>
</feature>
<dbReference type="Proteomes" id="UP001447188">
    <property type="component" value="Unassembled WGS sequence"/>
</dbReference>
<evidence type="ECO:0000256" key="2">
    <source>
        <dbReference type="SAM" id="SignalP"/>
    </source>
</evidence>
<evidence type="ECO:0000256" key="1">
    <source>
        <dbReference type="SAM" id="Phobius"/>
    </source>
</evidence>
<keyword evidence="1" id="KW-0472">Membrane</keyword>
<accession>A0ABR3G582</accession>
<feature type="transmembrane region" description="Helical" evidence="1">
    <location>
        <begin position="760"/>
        <end position="781"/>
    </location>
</feature>
<keyword evidence="1" id="KW-1133">Transmembrane helix</keyword>
<sequence>MAAFIAFMIASFASAAPISNAPSPILAEPGFVAEPRGRGTLRLLFSSVITLVLCVWTAIHPNIIRNPTLLRRLVNKAFYVVLALFSPEIVLSIALSEWRAASRVLDAAQVAGAVVYAEAEVARIEKAMLDTRHSDKLQQALDNTRAAAGDAKVATTTARTKAADARKQAADDRKNAAEAVRNNDPISAIARKSKRILAAEVAFADLSARDFHRCWGKPQILQRDALKSVRELRLVFREYQAECSRPGIRKWWDQGVNTLRRSPATKWMFAQDAIDHDIGRESAYFSVMGGYTFCPLKEEHNPDHEFTLTPEALAFLLREGFITTASLAKLRKVVVDKGKSDMIAKLLVCVQGLWMAVNCVTRKIAGLPLTLLELNVVMHVLCAVAVYACWWKKPHDAGLPISLSLFSLRPESWALIYTMDKFGPKLSCSVGGPPLVEKHTSQDPTSDNPNEIVSLSANHPGSAAPSVEPAEKTAIPDNMTADNVAADVKGNTYTHEETATPGDEAAEAKDIHTDTQRGFTLSFPTPTPREVKREKRRDRDISAAAAKEFRDRNRKRVLDISAATAKEIRLLNEGSSPLVSLGEEPYPLSLSSVTMTSDSLNIKTGKNLYLVLVPLCLIYGGVHASAWNRHFPTATERLLWRISCIIVGFPGPGAGAVRFFEFVFSKREDIRDRIMDRAASVGKQIGKTTLWLFALAVAVAAAGGSIYGIFLVLSHRPMTKKRIKIIIALSIETTIVVLALCACVLVALTGLLDSLKSKRVLLVLAIPAIAVYCAARAFIVIESFISMRSLPLGAYKTVRWENAWPHL</sequence>
<evidence type="ECO:0000313" key="4">
    <source>
        <dbReference type="Proteomes" id="UP001447188"/>
    </source>
</evidence>
<feature type="transmembrane region" description="Helical" evidence="1">
    <location>
        <begin position="638"/>
        <end position="660"/>
    </location>
</feature>
<dbReference type="PANTHER" id="PTHR35043:SF7">
    <property type="entry name" value="TRANSCRIPTION FACTOR DOMAIN-CONTAINING PROTEIN"/>
    <property type="match status" value="1"/>
</dbReference>
<feature type="signal peptide" evidence="2">
    <location>
        <begin position="1"/>
        <end position="15"/>
    </location>
</feature>
<feature type="transmembrane region" description="Helical" evidence="1">
    <location>
        <begin position="690"/>
        <end position="713"/>
    </location>
</feature>
<evidence type="ECO:0000313" key="3">
    <source>
        <dbReference type="EMBL" id="KAL0631038.1"/>
    </source>
</evidence>
<gene>
    <name evidence="3" type="ORF">Q9L58_010114</name>
</gene>
<feature type="transmembrane region" description="Helical" evidence="1">
    <location>
        <begin position="725"/>
        <end position="748"/>
    </location>
</feature>
<organism evidence="3 4">
    <name type="scientific">Discina gigas</name>
    <dbReference type="NCBI Taxonomy" id="1032678"/>
    <lineage>
        <taxon>Eukaryota</taxon>
        <taxon>Fungi</taxon>
        <taxon>Dikarya</taxon>
        <taxon>Ascomycota</taxon>
        <taxon>Pezizomycotina</taxon>
        <taxon>Pezizomycetes</taxon>
        <taxon>Pezizales</taxon>
        <taxon>Discinaceae</taxon>
        <taxon>Discina</taxon>
    </lineage>
</organism>
<name>A0ABR3G582_9PEZI</name>
<protein>
    <submittedName>
        <fullName evidence="3">Uncharacterized protein</fullName>
    </submittedName>
</protein>
<feature type="transmembrane region" description="Helical" evidence="1">
    <location>
        <begin position="76"/>
        <end position="95"/>
    </location>
</feature>
<keyword evidence="2" id="KW-0732">Signal</keyword>
<feature type="transmembrane region" description="Helical" evidence="1">
    <location>
        <begin position="608"/>
        <end position="626"/>
    </location>
</feature>
<reference evidence="3 4" key="1">
    <citation type="submission" date="2024-02" db="EMBL/GenBank/DDBJ databases">
        <title>Discinaceae phylogenomics.</title>
        <authorList>
            <person name="Dirks A.C."/>
            <person name="James T.Y."/>
        </authorList>
    </citation>
    <scope>NUCLEOTIDE SEQUENCE [LARGE SCALE GENOMIC DNA]</scope>
    <source>
        <strain evidence="3 4">ACD0624</strain>
    </source>
</reference>
<feature type="chain" id="PRO_5047404283" evidence="2">
    <location>
        <begin position="16"/>
        <end position="807"/>
    </location>
</feature>
<dbReference type="EMBL" id="JBBBZM010000312">
    <property type="protein sequence ID" value="KAL0631038.1"/>
    <property type="molecule type" value="Genomic_DNA"/>
</dbReference>
<keyword evidence="4" id="KW-1185">Reference proteome</keyword>
<keyword evidence="1" id="KW-0812">Transmembrane</keyword>
<comment type="caution">
    <text evidence="3">The sequence shown here is derived from an EMBL/GenBank/DDBJ whole genome shotgun (WGS) entry which is preliminary data.</text>
</comment>